<sequence>MFRNKILPVLLAGIWINLSEFFRNEFLLKSEWQAHYQSLGLEFPAEPINGAIWGIWGFLFALAISALSRKFSFKESLLWAWLMGFVLMWLVTGNMLVLPKGILIYAIPLSLVEVAVAVWILKRFHGQNEK</sequence>
<protein>
    <submittedName>
        <fullName evidence="2">Uncharacterized protein</fullName>
    </submittedName>
</protein>
<keyword evidence="3" id="KW-1185">Reference proteome</keyword>
<evidence type="ECO:0000313" key="3">
    <source>
        <dbReference type="Proteomes" id="UP000516305"/>
    </source>
</evidence>
<accession>A0A7H0VI12</accession>
<dbReference type="Proteomes" id="UP000516305">
    <property type="component" value="Chromosome"/>
</dbReference>
<evidence type="ECO:0000313" key="2">
    <source>
        <dbReference type="EMBL" id="QNR25360.1"/>
    </source>
</evidence>
<dbReference type="EMBL" id="CP060139">
    <property type="protein sequence ID" value="QNR25360.1"/>
    <property type="molecule type" value="Genomic_DNA"/>
</dbReference>
<name>A0A7H0VI12_9FLAO</name>
<reference evidence="2 3" key="1">
    <citation type="submission" date="2020-08" db="EMBL/GenBank/DDBJ databases">
        <title>Croceimicrobium hydrocarbonivorans gen. nov., sp. nov., a novel marine bacterium isolated from a bacterial consortium that degrades polyethylene terephthalate.</title>
        <authorList>
            <person name="Liu R."/>
        </authorList>
    </citation>
    <scope>NUCLEOTIDE SEQUENCE [LARGE SCALE GENOMIC DNA]</scope>
    <source>
        <strain evidence="2 3">A20-9</strain>
    </source>
</reference>
<feature type="transmembrane region" description="Helical" evidence="1">
    <location>
        <begin position="45"/>
        <end position="64"/>
    </location>
</feature>
<feature type="transmembrane region" description="Helical" evidence="1">
    <location>
        <begin position="102"/>
        <end position="121"/>
    </location>
</feature>
<dbReference type="RefSeq" id="WP_210759887.1">
    <property type="nucleotide sequence ID" value="NZ_CP060139.1"/>
</dbReference>
<keyword evidence="1" id="KW-1133">Transmembrane helix</keyword>
<dbReference type="AlphaFoldDB" id="A0A7H0VI12"/>
<organism evidence="2 3">
    <name type="scientific">Croceimicrobium hydrocarbonivorans</name>
    <dbReference type="NCBI Taxonomy" id="2761580"/>
    <lineage>
        <taxon>Bacteria</taxon>
        <taxon>Pseudomonadati</taxon>
        <taxon>Bacteroidota</taxon>
        <taxon>Flavobacteriia</taxon>
        <taxon>Flavobacteriales</taxon>
        <taxon>Owenweeksiaceae</taxon>
        <taxon>Croceimicrobium</taxon>
    </lineage>
</organism>
<keyword evidence="1" id="KW-0472">Membrane</keyword>
<feature type="transmembrane region" description="Helical" evidence="1">
    <location>
        <begin position="76"/>
        <end position="96"/>
    </location>
</feature>
<evidence type="ECO:0000256" key="1">
    <source>
        <dbReference type="SAM" id="Phobius"/>
    </source>
</evidence>
<keyword evidence="1" id="KW-0812">Transmembrane</keyword>
<proteinExistence type="predicted"/>
<gene>
    <name evidence="2" type="ORF">H4K34_05835</name>
</gene>
<dbReference type="KEGG" id="chyd:H4K34_05835"/>